<dbReference type="AlphaFoldDB" id="A0A9W8MXE0"/>
<dbReference type="PROSITE" id="PS51158">
    <property type="entry name" value="ALPHA_KINASE"/>
    <property type="match status" value="1"/>
</dbReference>
<dbReference type="EMBL" id="JANKHO010000421">
    <property type="protein sequence ID" value="KAJ3510151.1"/>
    <property type="molecule type" value="Genomic_DNA"/>
</dbReference>
<keyword evidence="6" id="KW-1185">Reference proteome</keyword>
<name>A0A9W8MXE0_9AGAR</name>
<dbReference type="InterPro" id="IPR004166">
    <property type="entry name" value="a-kinase_dom"/>
</dbReference>
<keyword evidence="1" id="KW-0723">Serine/threonine-protein kinase</keyword>
<gene>
    <name evidence="5" type="ORF">NLJ89_g4846</name>
</gene>
<dbReference type="SUPFAM" id="SSF56112">
    <property type="entry name" value="Protein kinase-like (PK-like)"/>
    <property type="match status" value="1"/>
</dbReference>
<feature type="domain" description="Alpha-type protein kinase" evidence="4">
    <location>
        <begin position="1"/>
        <end position="135"/>
    </location>
</feature>
<dbReference type="GO" id="GO:0004674">
    <property type="term" value="F:protein serine/threonine kinase activity"/>
    <property type="evidence" value="ECO:0007669"/>
    <property type="project" value="UniProtKB-KW"/>
</dbReference>
<evidence type="ECO:0000256" key="2">
    <source>
        <dbReference type="ARBA" id="ARBA00022679"/>
    </source>
</evidence>
<organism evidence="5 6">
    <name type="scientific">Agrocybe chaxingu</name>
    <dbReference type="NCBI Taxonomy" id="84603"/>
    <lineage>
        <taxon>Eukaryota</taxon>
        <taxon>Fungi</taxon>
        <taxon>Dikarya</taxon>
        <taxon>Basidiomycota</taxon>
        <taxon>Agaricomycotina</taxon>
        <taxon>Agaricomycetes</taxon>
        <taxon>Agaricomycetidae</taxon>
        <taxon>Agaricales</taxon>
        <taxon>Agaricineae</taxon>
        <taxon>Strophariaceae</taxon>
        <taxon>Agrocybe</taxon>
    </lineage>
</organism>
<dbReference type="OrthoDB" id="301415at2759"/>
<dbReference type="Pfam" id="PF02816">
    <property type="entry name" value="Alpha_kinase"/>
    <property type="match status" value="1"/>
</dbReference>
<accession>A0A9W8MXE0</accession>
<evidence type="ECO:0000313" key="6">
    <source>
        <dbReference type="Proteomes" id="UP001148786"/>
    </source>
</evidence>
<dbReference type="Proteomes" id="UP001148786">
    <property type="component" value="Unassembled WGS sequence"/>
</dbReference>
<comment type="caution">
    <text evidence="5">The sequence shown here is derived from an EMBL/GenBank/DDBJ whole genome shotgun (WGS) entry which is preliminary data.</text>
</comment>
<dbReference type="InterPro" id="IPR011009">
    <property type="entry name" value="Kinase-like_dom_sf"/>
</dbReference>
<reference evidence="5" key="1">
    <citation type="submission" date="2022-07" db="EMBL/GenBank/DDBJ databases">
        <title>Genome Sequence of Agrocybe chaxingu.</title>
        <authorList>
            <person name="Buettner E."/>
        </authorList>
    </citation>
    <scope>NUCLEOTIDE SEQUENCE</scope>
    <source>
        <strain evidence="5">MP-N11</strain>
    </source>
</reference>
<dbReference type="Gene3D" id="3.20.200.10">
    <property type="entry name" value="MHCK/EF2 kinase"/>
    <property type="match status" value="1"/>
</dbReference>
<keyword evidence="3" id="KW-0418">Kinase</keyword>
<sequence length="145" mass="16009">MPASTTKGKEKEKIDEYEVGRTYLAQEMIIRGQPFSSASGQGSPALLDTLAAFQHYVFLESHEEIVLRDFEGVLFTDNAGQSRLILFGFKTDASPEHLNDRGASYLESGGNAALLLFVNSHECNSFCREMMLGSIRPPPTPDLHV</sequence>
<keyword evidence="2" id="KW-0808">Transferase</keyword>
<proteinExistence type="predicted"/>
<evidence type="ECO:0000256" key="3">
    <source>
        <dbReference type="ARBA" id="ARBA00022777"/>
    </source>
</evidence>
<protein>
    <recommendedName>
        <fullName evidence="4">Alpha-type protein kinase domain-containing protein</fullName>
    </recommendedName>
</protein>
<dbReference type="GO" id="GO:0005524">
    <property type="term" value="F:ATP binding"/>
    <property type="evidence" value="ECO:0007669"/>
    <property type="project" value="InterPro"/>
</dbReference>
<evidence type="ECO:0000256" key="1">
    <source>
        <dbReference type="ARBA" id="ARBA00022527"/>
    </source>
</evidence>
<evidence type="ECO:0000259" key="4">
    <source>
        <dbReference type="PROSITE" id="PS51158"/>
    </source>
</evidence>
<evidence type="ECO:0000313" key="5">
    <source>
        <dbReference type="EMBL" id="KAJ3510151.1"/>
    </source>
</evidence>